<proteinExistence type="predicted"/>
<feature type="domain" description="Laminin G" evidence="3">
    <location>
        <begin position="134"/>
        <end position="310"/>
    </location>
</feature>
<feature type="domain" description="Laminin G" evidence="3">
    <location>
        <begin position="1"/>
        <end position="126"/>
    </location>
</feature>
<dbReference type="InterPro" id="IPR001791">
    <property type="entry name" value="Laminin_G"/>
</dbReference>
<keyword evidence="1" id="KW-1015">Disulfide bond</keyword>
<dbReference type="Pfam" id="PF02210">
    <property type="entry name" value="Laminin_G_2"/>
    <property type="match status" value="1"/>
</dbReference>
<feature type="domain" description="Laminin G" evidence="3">
    <location>
        <begin position="315"/>
        <end position="500"/>
    </location>
</feature>
<dbReference type="CDD" id="cd00110">
    <property type="entry name" value="LamG"/>
    <property type="match status" value="5"/>
</dbReference>
<dbReference type="PANTHER" id="PTHR15036">
    <property type="entry name" value="PIKACHURIN-LIKE PROTEIN"/>
    <property type="match status" value="1"/>
</dbReference>
<dbReference type="PROSITE" id="PS50025">
    <property type="entry name" value="LAM_G_DOMAIN"/>
    <property type="match status" value="5"/>
</dbReference>
<keyword evidence="5" id="KW-1185">Reference proteome</keyword>
<organism evidence="4 5">
    <name type="scientific">Albula glossodonta</name>
    <name type="common">roundjaw bonefish</name>
    <dbReference type="NCBI Taxonomy" id="121402"/>
    <lineage>
        <taxon>Eukaryota</taxon>
        <taxon>Metazoa</taxon>
        <taxon>Chordata</taxon>
        <taxon>Craniata</taxon>
        <taxon>Vertebrata</taxon>
        <taxon>Euteleostomi</taxon>
        <taxon>Actinopterygii</taxon>
        <taxon>Neopterygii</taxon>
        <taxon>Teleostei</taxon>
        <taxon>Albuliformes</taxon>
        <taxon>Albulidae</taxon>
        <taxon>Albula</taxon>
    </lineage>
</organism>
<reference evidence="4" key="1">
    <citation type="thesis" date="2021" institute="BYU ScholarsArchive" country="Provo, UT, USA">
        <title>Applications of and Algorithms for Genome Assembly and Genomic Analyses with an Emphasis on Marine Teleosts.</title>
        <authorList>
            <person name="Pickett B.D."/>
        </authorList>
    </citation>
    <scope>NUCLEOTIDE SEQUENCE</scope>
    <source>
        <strain evidence="4">HI-2016</strain>
    </source>
</reference>
<dbReference type="Proteomes" id="UP000824540">
    <property type="component" value="Unassembled WGS sequence"/>
</dbReference>
<protein>
    <recommendedName>
        <fullName evidence="3">Laminin G domain-containing protein</fullName>
    </recommendedName>
</protein>
<feature type="region of interest" description="Disordered" evidence="2">
    <location>
        <begin position="241"/>
        <end position="261"/>
    </location>
</feature>
<accession>A0A8T2P5G1</accession>
<gene>
    <name evidence="4" type="ORF">JZ751_003810</name>
</gene>
<feature type="disulfide bond" evidence="1">
    <location>
        <begin position="473"/>
        <end position="500"/>
    </location>
</feature>
<dbReference type="PANTHER" id="PTHR15036:SF81">
    <property type="entry name" value="LAMININ SUBUNIT ALPHA-1"/>
    <property type="match status" value="1"/>
</dbReference>
<dbReference type="OrthoDB" id="18487at2759"/>
<feature type="domain" description="Laminin G" evidence="3">
    <location>
        <begin position="735"/>
        <end position="893"/>
    </location>
</feature>
<evidence type="ECO:0000256" key="2">
    <source>
        <dbReference type="SAM" id="MobiDB-lite"/>
    </source>
</evidence>
<evidence type="ECO:0000313" key="4">
    <source>
        <dbReference type="EMBL" id="KAG9347795.1"/>
    </source>
</evidence>
<dbReference type="Gene3D" id="2.60.120.200">
    <property type="match status" value="5"/>
</dbReference>
<dbReference type="InterPro" id="IPR013320">
    <property type="entry name" value="ConA-like_dom_sf"/>
</dbReference>
<evidence type="ECO:0000259" key="3">
    <source>
        <dbReference type="PROSITE" id="PS50025"/>
    </source>
</evidence>
<dbReference type="EMBL" id="JAFBMS010000012">
    <property type="protein sequence ID" value="KAG9347795.1"/>
    <property type="molecule type" value="Genomic_DNA"/>
</dbReference>
<dbReference type="AlphaFoldDB" id="A0A8T2P5G1"/>
<dbReference type="SMART" id="SM00282">
    <property type="entry name" value="LamG"/>
    <property type="match status" value="5"/>
</dbReference>
<feature type="domain" description="Laminin G" evidence="3">
    <location>
        <begin position="558"/>
        <end position="730"/>
    </location>
</feature>
<dbReference type="Pfam" id="PF00054">
    <property type="entry name" value="Laminin_G_1"/>
    <property type="match status" value="4"/>
</dbReference>
<dbReference type="InterPro" id="IPR050372">
    <property type="entry name" value="Neurexin-related_CASP"/>
</dbReference>
<name>A0A8T2P5G1_9TELE</name>
<comment type="caution">
    <text evidence="4">The sequence shown here is derived from an EMBL/GenBank/DDBJ whole genome shotgun (WGS) entry which is preliminary data.</text>
</comment>
<sequence length="893" mass="96610">MRRGKVAFLWDLGTGHAKLDYPDIQIDNNKWHRIHATRFGKQGSLTVQELKSDENPIVKTTSPGSATVLDVNKSTLVFVGGLGGQIKKSAAVKMTQFKGCMGEASLNGKDIGLWNYVEREGQCGGCFMSPQAEETSFHFDGSGYSVVEKPLRSTTTHIVMLFKTFSPNGLLLYLASNGTRDFLSIELVEGKVRLTFELGSGPLTLTTTKAYNTGNWYKIALQRNKRKGYLSVMAAYAPSERETVEGESPGTASDLNRSDRDPIYIGGLPSSRPIRRQVIARSYVGCIKNMEIARTNFDLLRDAYGVRKGCVLQPIRSVTILNDGFLELPPLTLGPQSELMATFTTRNDTGIILAGFNKSGSRKRRQTRLPFLAVMLVKGQLEVHLNAAEGGSVHSVVVSSSTGTFSDGKAHSVILQRNKRAVMVLVDEDLQRTMRLSSVSEKTSLTLARLYMGGVPQGEGAGLLKTTVSFYGCIKDMAVNAELLDLSSALRYQGVDIDSCLLEERPKHVVLPDEGDLELEPTPGPVQPPAVAPTELSALPPVPVTCAMADQTGSIPKAHQFGLSRHSHMTVNISHQAVRKSFSIQLSVRTFASSGLLFYMANPNQMDYATLQLHSGRLFFTCDLGKSSAKTSLPDPINDGQWHAVKADFGKKSVTVSVDGQESAAVQARGKASTLDVEGKLYLGGLPSKYTAKNIGNVTHSLAGCIRDVMLNKALLDLESPASAHATSHCFTVAQEGTYFDGSGYAAFVKEGYKVGSDVAVGLEFRTTEQNGVLLGVSSAKVDAIGLELVNGQVIFHVNNGAGRISATYMPRGNAPPLCDGRWHVLLANKNKYGLSLTVDGIMVHTDNPHSQSTSADTNDPVYVGGYPGEVKQNCLTISTPFRGCMRKLRLIK</sequence>
<feature type="non-terminal residue" evidence="4">
    <location>
        <position position="893"/>
    </location>
</feature>
<evidence type="ECO:0000313" key="5">
    <source>
        <dbReference type="Proteomes" id="UP000824540"/>
    </source>
</evidence>
<comment type="caution">
    <text evidence="1">Lacks conserved residue(s) required for the propagation of feature annotation.</text>
</comment>
<dbReference type="FunFam" id="2.60.120.200:FF:000119">
    <property type="entry name" value="Laminin subunit alpha 1"/>
    <property type="match status" value="1"/>
</dbReference>
<dbReference type="SUPFAM" id="SSF49899">
    <property type="entry name" value="Concanavalin A-like lectins/glucanases"/>
    <property type="match status" value="5"/>
</dbReference>
<evidence type="ECO:0000256" key="1">
    <source>
        <dbReference type="PROSITE-ProRule" id="PRU00122"/>
    </source>
</evidence>